<dbReference type="SUPFAM" id="SSF53474">
    <property type="entry name" value="alpha/beta-Hydrolases"/>
    <property type="match status" value="1"/>
</dbReference>
<dbReference type="Proteomes" id="UP000678276">
    <property type="component" value="Unassembled WGS sequence"/>
</dbReference>
<reference evidence="2 3" key="1">
    <citation type="submission" date="2021-04" db="EMBL/GenBank/DDBJ databases">
        <title>Whole genome sequence of Jiella sp. KSK16Y-1.</title>
        <authorList>
            <person name="Tuo L."/>
        </authorList>
    </citation>
    <scope>NUCLEOTIDE SEQUENCE [LARGE SCALE GENOMIC DNA]</scope>
    <source>
        <strain evidence="2 3">KSK16Y-1</strain>
    </source>
</reference>
<evidence type="ECO:0000259" key="1">
    <source>
        <dbReference type="Pfam" id="PF12697"/>
    </source>
</evidence>
<dbReference type="PANTHER" id="PTHR43798">
    <property type="entry name" value="MONOACYLGLYCEROL LIPASE"/>
    <property type="match status" value="1"/>
</dbReference>
<organism evidence="2 3">
    <name type="scientific">Jiella mangrovi</name>
    <dbReference type="NCBI Taxonomy" id="2821407"/>
    <lineage>
        <taxon>Bacteria</taxon>
        <taxon>Pseudomonadati</taxon>
        <taxon>Pseudomonadota</taxon>
        <taxon>Alphaproteobacteria</taxon>
        <taxon>Hyphomicrobiales</taxon>
        <taxon>Aurantimonadaceae</taxon>
        <taxon>Jiella</taxon>
    </lineage>
</organism>
<name>A0ABS4BEE5_9HYPH</name>
<feature type="domain" description="AB hydrolase-1" evidence="1">
    <location>
        <begin position="3"/>
        <end position="229"/>
    </location>
</feature>
<keyword evidence="2" id="KW-0378">Hydrolase</keyword>
<accession>A0ABS4BEE5</accession>
<dbReference type="Gene3D" id="3.40.50.1820">
    <property type="entry name" value="alpha/beta hydrolase"/>
    <property type="match status" value="1"/>
</dbReference>
<dbReference type="PANTHER" id="PTHR43798:SF33">
    <property type="entry name" value="HYDROLASE, PUTATIVE (AFU_ORTHOLOGUE AFUA_2G14860)-RELATED"/>
    <property type="match status" value="1"/>
</dbReference>
<dbReference type="InterPro" id="IPR050266">
    <property type="entry name" value="AB_hydrolase_sf"/>
</dbReference>
<comment type="caution">
    <text evidence="2">The sequence shown here is derived from an EMBL/GenBank/DDBJ whole genome shotgun (WGS) entry which is preliminary data.</text>
</comment>
<dbReference type="GO" id="GO:0016787">
    <property type="term" value="F:hydrolase activity"/>
    <property type="evidence" value="ECO:0007669"/>
    <property type="project" value="UniProtKB-KW"/>
</dbReference>
<evidence type="ECO:0000313" key="2">
    <source>
        <dbReference type="EMBL" id="MBP0615091.1"/>
    </source>
</evidence>
<sequence length="250" mass="26905">MTIILIHGWCGDRTIWREQTGISWSAAAKVLAIDLPGHGVAASNDNEKNASIASFASHVVSVVNETTSDPVVLVGHSMGGPVALEAAIALGRRCRLLVGVDTFTDSRFYASRPPGEIRLRLAAFDADFEGTLRSMIEHIVAPRVSREIRGEITASMMRMPKATALAALRSLLLYDIEARWPKLRAPAITINSSLLTDPATQLHLPDLVVHAMADVGHFPMIEAPQAFNEILAAVIGHGTVIPQPSRADPL</sequence>
<keyword evidence="3" id="KW-1185">Reference proteome</keyword>
<dbReference type="EMBL" id="JAGJCF010000003">
    <property type="protein sequence ID" value="MBP0615091.1"/>
    <property type="molecule type" value="Genomic_DNA"/>
</dbReference>
<dbReference type="RefSeq" id="WP_209593516.1">
    <property type="nucleotide sequence ID" value="NZ_JAGJCF010000003.1"/>
</dbReference>
<dbReference type="InterPro" id="IPR029058">
    <property type="entry name" value="AB_hydrolase_fold"/>
</dbReference>
<evidence type="ECO:0000313" key="3">
    <source>
        <dbReference type="Proteomes" id="UP000678276"/>
    </source>
</evidence>
<protein>
    <submittedName>
        <fullName evidence="2">Alpha/beta hydrolase</fullName>
    </submittedName>
</protein>
<gene>
    <name evidence="2" type="ORF">J6595_05815</name>
</gene>
<dbReference type="InterPro" id="IPR000073">
    <property type="entry name" value="AB_hydrolase_1"/>
</dbReference>
<proteinExistence type="predicted"/>
<dbReference type="Pfam" id="PF12697">
    <property type="entry name" value="Abhydrolase_6"/>
    <property type="match status" value="1"/>
</dbReference>